<comment type="function">
    <text evidence="1 10">Role in flagellar biosynthesis.</text>
</comment>
<accession>A0A9W5W802</accession>
<evidence type="ECO:0000256" key="10">
    <source>
        <dbReference type="RuleBase" id="RU362071"/>
    </source>
</evidence>
<dbReference type="PANTHER" id="PTHR30065:SF1">
    <property type="entry name" value="SURFACE PRESENTATION OF ANTIGENS PROTEIN SPAR"/>
    <property type="match status" value="1"/>
</dbReference>
<evidence type="ECO:0000313" key="11">
    <source>
        <dbReference type="EMBL" id="EXX91342.1"/>
    </source>
</evidence>
<dbReference type="GO" id="GO:0005886">
    <property type="term" value="C:plasma membrane"/>
    <property type="evidence" value="ECO:0007669"/>
    <property type="project" value="UniProtKB-SubCell"/>
</dbReference>
<organism evidence="11 12">
    <name type="scientific">Paenibacillus darwinianus</name>
    <dbReference type="NCBI Taxonomy" id="1380763"/>
    <lineage>
        <taxon>Bacteria</taxon>
        <taxon>Bacillati</taxon>
        <taxon>Bacillota</taxon>
        <taxon>Bacilli</taxon>
        <taxon>Bacillales</taxon>
        <taxon>Paenibacillaceae</taxon>
        <taxon>Paenibacillus</taxon>
    </lineage>
</organism>
<keyword evidence="11" id="KW-0966">Cell projection</keyword>
<evidence type="ECO:0000256" key="8">
    <source>
        <dbReference type="ARBA" id="ARBA00023143"/>
    </source>
</evidence>
<name>A0A9W5W802_9BACL</name>
<proteinExistence type="inferred from homology"/>
<evidence type="ECO:0000256" key="3">
    <source>
        <dbReference type="ARBA" id="ARBA00021717"/>
    </source>
</evidence>
<keyword evidence="11" id="KW-0969">Cilium</keyword>
<keyword evidence="7 10" id="KW-0472">Membrane</keyword>
<evidence type="ECO:0000256" key="4">
    <source>
        <dbReference type="ARBA" id="ARBA00022475"/>
    </source>
</evidence>
<feature type="transmembrane region" description="Helical" evidence="10">
    <location>
        <begin position="181"/>
        <end position="203"/>
    </location>
</feature>
<feature type="transmembrane region" description="Helical" evidence="10">
    <location>
        <begin position="6"/>
        <end position="28"/>
    </location>
</feature>
<evidence type="ECO:0000256" key="6">
    <source>
        <dbReference type="ARBA" id="ARBA00022989"/>
    </source>
</evidence>
<dbReference type="GO" id="GO:0006605">
    <property type="term" value="P:protein targeting"/>
    <property type="evidence" value="ECO:0007669"/>
    <property type="project" value="UniProtKB-UniRule"/>
</dbReference>
<keyword evidence="11" id="KW-0282">Flagellum</keyword>
<dbReference type="PRINTS" id="PR00953">
    <property type="entry name" value="TYPE3IMRPROT"/>
</dbReference>
<comment type="caution">
    <text evidence="11">The sequence shown here is derived from an EMBL/GenBank/DDBJ whole genome shotgun (WGS) entry which is preliminary data.</text>
</comment>
<dbReference type="AlphaFoldDB" id="A0A9W5W802"/>
<gene>
    <name evidence="11" type="ORF">BG53_11725</name>
</gene>
<comment type="subcellular location">
    <subcellularLocation>
        <location evidence="10">Cell membrane</location>
        <topology evidence="10">Multi-pass membrane protein</topology>
    </subcellularLocation>
    <subcellularLocation>
        <location evidence="10">Bacterial flagellum basal body</location>
    </subcellularLocation>
</comment>
<sequence length="262" mass="28680">MNTFLQVLPVFLLIFCRITAFFVVAPLFSTRGVPNTFKVGLGFFISVIVFLSYGVGEAASFDMAYPLLVIREILTGVLLGFIVYLFFTVVQTAGAFIDLQMGLAMANIIDPLTGASAPMTGNFKYYLMLMLFLSMNGHHYMLLALMQSYDWIPLSNELFSRIQEGGVTEFLTRTLATTFSLALQLSAPLVVSMFLTDVGLGFLAKTAPQFNVFVIGVPIKLLVGFMILALTLPSLTLLFGNLFADMFESVNRLLAIVNAGPG</sequence>
<keyword evidence="12" id="KW-1185">Reference proteome</keyword>
<keyword evidence="6 10" id="KW-1133">Transmembrane helix</keyword>
<dbReference type="NCBIfam" id="TIGR01400">
    <property type="entry name" value="fliR"/>
    <property type="match status" value="1"/>
</dbReference>
<dbReference type="InterPro" id="IPR006303">
    <property type="entry name" value="FliR"/>
</dbReference>
<dbReference type="RefSeq" id="WP_036579270.1">
    <property type="nucleotide sequence ID" value="NZ_KK082138.1"/>
</dbReference>
<evidence type="ECO:0000313" key="12">
    <source>
        <dbReference type="Proteomes" id="UP000053750"/>
    </source>
</evidence>
<dbReference type="Proteomes" id="UP000053750">
    <property type="component" value="Unassembled WGS sequence"/>
</dbReference>
<dbReference type="PANTHER" id="PTHR30065">
    <property type="entry name" value="FLAGELLAR BIOSYNTHETIC PROTEIN FLIR"/>
    <property type="match status" value="1"/>
</dbReference>
<feature type="transmembrane region" description="Helical" evidence="10">
    <location>
        <begin position="73"/>
        <end position="97"/>
    </location>
</feature>
<evidence type="ECO:0000256" key="7">
    <source>
        <dbReference type="ARBA" id="ARBA00023136"/>
    </source>
</evidence>
<reference evidence="11 12" key="1">
    <citation type="submission" date="2014-02" db="EMBL/GenBank/DDBJ databases">
        <title>Genome sequence of Paenibacillus darwinianus reveals adaptive mechanisms for survival in Antarctic soils.</title>
        <authorList>
            <person name="Dsouza M."/>
            <person name="Taylor M.W."/>
            <person name="Turner S.J."/>
            <person name="Aislabie J."/>
        </authorList>
    </citation>
    <scope>NUCLEOTIDE SEQUENCE [LARGE SCALE GENOMIC DNA]</scope>
    <source>
        <strain evidence="11 12">CE1</strain>
    </source>
</reference>
<dbReference type="EMBL" id="JFHU01000033">
    <property type="protein sequence ID" value="EXX91342.1"/>
    <property type="molecule type" value="Genomic_DNA"/>
</dbReference>
<keyword evidence="8 10" id="KW-0975">Bacterial flagellum</keyword>
<dbReference type="OrthoDB" id="9807748at2"/>
<dbReference type="InterPro" id="IPR002010">
    <property type="entry name" value="T3SS_IM_R"/>
</dbReference>
<keyword evidence="5 10" id="KW-0812">Transmembrane</keyword>
<feature type="transmembrane region" description="Helical" evidence="10">
    <location>
        <begin position="210"/>
        <end position="232"/>
    </location>
</feature>
<dbReference type="GO" id="GO:0009425">
    <property type="term" value="C:bacterial-type flagellum basal body"/>
    <property type="evidence" value="ECO:0007669"/>
    <property type="project" value="UniProtKB-SubCell"/>
</dbReference>
<evidence type="ECO:0000256" key="1">
    <source>
        <dbReference type="ARBA" id="ARBA00002578"/>
    </source>
</evidence>
<comment type="similarity">
    <text evidence="2 10">Belongs to the FliR/MopE/SpaR family.</text>
</comment>
<evidence type="ECO:0000256" key="9">
    <source>
        <dbReference type="NCBIfam" id="TIGR01400"/>
    </source>
</evidence>
<keyword evidence="4 10" id="KW-1003">Cell membrane</keyword>
<dbReference type="Pfam" id="PF01311">
    <property type="entry name" value="Bac_export_1"/>
    <property type="match status" value="1"/>
</dbReference>
<evidence type="ECO:0000256" key="5">
    <source>
        <dbReference type="ARBA" id="ARBA00022692"/>
    </source>
</evidence>
<evidence type="ECO:0000256" key="2">
    <source>
        <dbReference type="ARBA" id="ARBA00009772"/>
    </source>
</evidence>
<feature type="transmembrane region" description="Helical" evidence="10">
    <location>
        <begin position="40"/>
        <end position="61"/>
    </location>
</feature>
<protein>
    <recommendedName>
        <fullName evidence="3 9">Flagellar biosynthetic protein FliR</fullName>
    </recommendedName>
</protein>
<dbReference type="GO" id="GO:0044780">
    <property type="term" value="P:bacterial-type flagellum assembly"/>
    <property type="evidence" value="ECO:0007669"/>
    <property type="project" value="UniProtKB-UniRule"/>
</dbReference>